<evidence type="ECO:0000313" key="3">
    <source>
        <dbReference type="Proteomes" id="UP000247790"/>
    </source>
</evidence>
<protein>
    <submittedName>
        <fullName evidence="1">Uncharacterized protein</fullName>
    </submittedName>
</protein>
<name>A0A2V4VEI9_PAEBA</name>
<reference evidence="2 4" key="2">
    <citation type="submission" date="2020-06" db="EMBL/GenBank/DDBJ databases">
        <title>Complete genome of Paenibacillus barcinonensis KACC11450.</title>
        <authorList>
            <person name="Kim M."/>
            <person name="Park Y.-J."/>
            <person name="Shin J.-H."/>
        </authorList>
    </citation>
    <scope>NUCLEOTIDE SEQUENCE [LARGE SCALE GENOMIC DNA]</scope>
    <source>
        <strain evidence="2 4">KACC11450</strain>
    </source>
</reference>
<accession>A0A2V4VEI9</accession>
<organism evidence="1 3">
    <name type="scientific">Paenibacillus barcinonensis</name>
    <dbReference type="NCBI Taxonomy" id="198119"/>
    <lineage>
        <taxon>Bacteria</taxon>
        <taxon>Bacillati</taxon>
        <taxon>Bacillota</taxon>
        <taxon>Bacilli</taxon>
        <taxon>Bacillales</taxon>
        <taxon>Paenibacillaceae</taxon>
        <taxon>Paenibacillus</taxon>
    </lineage>
</organism>
<dbReference type="RefSeq" id="WP_110894556.1">
    <property type="nucleotide sequence ID" value="NZ_CP054614.1"/>
</dbReference>
<dbReference type="EMBL" id="CP054614">
    <property type="protein sequence ID" value="QKS55869.1"/>
    <property type="molecule type" value="Genomic_DNA"/>
</dbReference>
<keyword evidence="4" id="KW-1185">Reference proteome</keyword>
<dbReference type="AlphaFoldDB" id="A0A2V4VEI9"/>
<evidence type="ECO:0000313" key="1">
    <source>
        <dbReference type="EMBL" id="PYE51484.1"/>
    </source>
</evidence>
<sequence length="75" mass="8568">MHITNSIEEIYVIGVRDKGYLNNKGQLINDVFQGRIYLDKEEVIKVAKLYRNTRENSDGTYVRALHVSNAGAIEI</sequence>
<gene>
    <name evidence="1" type="ORF">DFQ00_102278</name>
    <name evidence="2" type="ORF">HUB98_05675</name>
</gene>
<dbReference type="Proteomes" id="UP000509327">
    <property type="component" value="Chromosome"/>
</dbReference>
<evidence type="ECO:0000313" key="4">
    <source>
        <dbReference type="Proteomes" id="UP000509327"/>
    </source>
</evidence>
<proteinExistence type="predicted"/>
<dbReference type="Proteomes" id="UP000247790">
    <property type="component" value="Unassembled WGS sequence"/>
</dbReference>
<reference evidence="1 3" key="1">
    <citation type="submission" date="2018-06" db="EMBL/GenBank/DDBJ databases">
        <title>Genomic Encyclopedia of Type Strains, Phase III (KMG-III): the genomes of soil and plant-associated and newly described type strains.</title>
        <authorList>
            <person name="Whitman W."/>
        </authorList>
    </citation>
    <scope>NUCLEOTIDE SEQUENCE [LARGE SCALE GENOMIC DNA]</scope>
    <source>
        <strain evidence="1 3">CECT 7022</strain>
    </source>
</reference>
<dbReference type="OrthoDB" id="9930335at2"/>
<dbReference type="EMBL" id="QJSW01000002">
    <property type="protein sequence ID" value="PYE51484.1"/>
    <property type="molecule type" value="Genomic_DNA"/>
</dbReference>
<evidence type="ECO:0000313" key="2">
    <source>
        <dbReference type="EMBL" id="QKS55869.1"/>
    </source>
</evidence>